<evidence type="ECO:0000313" key="7">
    <source>
        <dbReference type="EMBL" id="KAL3092369.1"/>
    </source>
</evidence>
<organism evidence="7 8">
    <name type="scientific">Heterodera schachtii</name>
    <name type="common">Sugarbeet cyst nematode worm</name>
    <name type="synonym">Tylenchus schachtii</name>
    <dbReference type="NCBI Taxonomy" id="97005"/>
    <lineage>
        <taxon>Eukaryota</taxon>
        <taxon>Metazoa</taxon>
        <taxon>Ecdysozoa</taxon>
        <taxon>Nematoda</taxon>
        <taxon>Chromadorea</taxon>
        <taxon>Rhabditida</taxon>
        <taxon>Tylenchina</taxon>
        <taxon>Tylenchomorpha</taxon>
        <taxon>Tylenchoidea</taxon>
        <taxon>Heteroderidae</taxon>
        <taxon>Heteroderinae</taxon>
        <taxon>Heterodera</taxon>
    </lineage>
</organism>
<dbReference type="PANTHER" id="PTHR21215:SF0">
    <property type="entry name" value="LD36024P"/>
    <property type="match status" value="1"/>
</dbReference>
<comment type="subcellular location">
    <subcellularLocation>
        <location evidence="1">Membrane</location>
        <topology evidence="1">Multi-pass membrane protein</topology>
    </subcellularLocation>
</comment>
<evidence type="ECO:0000256" key="4">
    <source>
        <dbReference type="ARBA" id="ARBA00023136"/>
    </source>
</evidence>
<feature type="compositionally biased region" description="Basic and acidic residues" evidence="5">
    <location>
        <begin position="12"/>
        <end position="25"/>
    </location>
</feature>
<keyword evidence="8" id="KW-1185">Reference proteome</keyword>
<evidence type="ECO:0000256" key="3">
    <source>
        <dbReference type="ARBA" id="ARBA00022989"/>
    </source>
</evidence>
<protein>
    <submittedName>
        <fullName evidence="7">Uncharacterized protein</fullName>
    </submittedName>
</protein>
<feature type="transmembrane region" description="Helical" evidence="6">
    <location>
        <begin position="215"/>
        <end position="237"/>
    </location>
</feature>
<feature type="compositionally biased region" description="Polar residues" evidence="5">
    <location>
        <begin position="1"/>
        <end position="10"/>
    </location>
</feature>
<evidence type="ECO:0000256" key="5">
    <source>
        <dbReference type="SAM" id="MobiDB-lite"/>
    </source>
</evidence>
<dbReference type="InterPro" id="IPR004031">
    <property type="entry name" value="PMP22/EMP/MP20/Claudin"/>
</dbReference>
<feature type="region of interest" description="Disordered" evidence="5">
    <location>
        <begin position="1"/>
        <end position="50"/>
    </location>
</feature>
<keyword evidence="3 6" id="KW-1133">Transmembrane helix</keyword>
<evidence type="ECO:0000256" key="1">
    <source>
        <dbReference type="ARBA" id="ARBA00004141"/>
    </source>
</evidence>
<dbReference type="Gene3D" id="1.20.140.150">
    <property type="match status" value="1"/>
</dbReference>
<dbReference type="EMBL" id="JBICCN010000118">
    <property type="protein sequence ID" value="KAL3092369.1"/>
    <property type="molecule type" value="Genomic_DNA"/>
</dbReference>
<accession>A0ABD2JP31</accession>
<feature type="transmembrane region" description="Helical" evidence="6">
    <location>
        <begin position="305"/>
        <end position="326"/>
    </location>
</feature>
<dbReference type="GO" id="GO:0016020">
    <property type="term" value="C:membrane"/>
    <property type="evidence" value="ECO:0007669"/>
    <property type="project" value="UniProtKB-SubCell"/>
</dbReference>
<keyword evidence="2 6" id="KW-0812">Transmembrane</keyword>
<evidence type="ECO:0000256" key="6">
    <source>
        <dbReference type="SAM" id="Phobius"/>
    </source>
</evidence>
<gene>
    <name evidence="7" type="ORF">niasHS_007578</name>
</gene>
<dbReference type="PANTHER" id="PTHR21215">
    <property type="entry name" value="LD36024P"/>
    <property type="match status" value="1"/>
</dbReference>
<dbReference type="Pfam" id="PF13903">
    <property type="entry name" value="Claudin_2"/>
    <property type="match status" value="1"/>
</dbReference>
<feature type="transmembrane region" description="Helical" evidence="6">
    <location>
        <begin position="249"/>
        <end position="274"/>
    </location>
</feature>
<comment type="caution">
    <text evidence="7">The sequence shown here is derived from an EMBL/GenBank/DDBJ whole genome shotgun (WGS) entry which is preliminary data.</text>
</comment>
<evidence type="ECO:0000313" key="8">
    <source>
        <dbReference type="Proteomes" id="UP001620645"/>
    </source>
</evidence>
<proteinExistence type="predicted"/>
<dbReference type="AlphaFoldDB" id="A0ABD2JP31"/>
<keyword evidence="4 6" id="KW-0472">Membrane</keyword>
<reference evidence="7 8" key="1">
    <citation type="submission" date="2024-10" db="EMBL/GenBank/DDBJ databases">
        <authorList>
            <person name="Kim D."/>
        </authorList>
    </citation>
    <scope>NUCLEOTIDE SEQUENCE [LARGE SCALE GENOMIC DNA]</scope>
    <source>
        <strain evidence="7">Taebaek</strain>
    </source>
</reference>
<dbReference type="Proteomes" id="UP001620645">
    <property type="component" value="Unassembled WGS sequence"/>
</dbReference>
<evidence type="ECO:0000256" key="2">
    <source>
        <dbReference type="ARBA" id="ARBA00022692"/>
    </source>
</evidence>
<sequence>MCGEEWTTTPRSEAKKRERERETAHAKRRDGKRGKEGEEEFWDGSDRSNSSSNYSTHYILFSRSHLIRHHLHLPHWSANSRGNGTEASAKETKQYTQHNNCWHTHCRRAHFIFPTLSAFHRCAGGSDNWLEYQVDRQFLAVHKTELGPKYVKEVNTDPLFYSRQYGLLHICFPDLVPNEIGSYVWFGQVCISNADYWPSSNVTQRFSPTQMRRLWFLRGVHILFGIGLLFSAFALLVGICGCCWRSAKLIFWTSLLFLFAVLLLIGAMLLWHFVNYMDRKVIDVFPFYMDWPKALKSATQITFGWSYVTAWAGIAFLVFTALFLYFSQRAIRDEENEQYEQKHAAYFQHYYQQQQQQQSDKSLVPFGAGTGVYPPYYGTYNGNAYGSYPGGAYYGQYASPYALYGGYYAPG</sequence>
<name>A0ABD2JP31_HETSC</name>